<dbReference type="EMBL" id="JBHUPB010000009">
    <property type="protein sequence ID" value="MFD2968550.1"/>
    <property type="molecule type" value="Genomic_DNA"/>
</dbReference>
<sequence length="202" mass="22581">MNILSKLSIAVLLLLSVTACSKDDEQNSTAGSRIKNFANKEQVMAAVGAFVDGYTEGGINNTIFYMGEDYPTVIADTYYNIPFRREAAGYEYTRQIMGRTTAQYESYEYVTTETAFEGYVEISDNRLSNDVYSNVRIAKSPDNNELWQTFIAHIDLKEEYNNSQVLLLHTIRSGFQGDPSSALPVIDDNTAVTHLLAQLEAL</sequence>
<dbReference type="PROSITE" id="PS51257">
    <property type="entry name" value="PROKAR_LIPOPROTEIN"/>
    <property type="match status" value="1"/>
</dbReference>
<name>A0ABW6BG82_9SPHI</name>
<gene>
    <name evidence="2" type="ORF">ACFS7Y_14215</name>
</gene>
<keyword evidence="1" id="KW-0732">Signal</keyword>
<evidence type="ECO:0008006" key="4">
    <source>
        <dbReference type="Google" id="ProtNLM"/>
    </source>
</evidence>
<reference evidence="3" key="1">
    <citation type="journal article" date="2019" name="Int. J. Syst. Evol. Microbiol.">
        <title>The Global Catalogue of Microorganisms (GCM) 10K type strain sequencing project: providing services to taxonomists for standard genome sequencing and annotation.</title>
        <authorList>
            <consortium name="The Broad Institute Genomics Platform"/>
            <consortium name="The Broad Institute Genome Sequencing Center for Infectious Disease"/>
            <person name="Wu L."/>
            <person name="Ma J."/>
        </authorList>
    </citation>
    <scope>NUCLEOTIDE SEQUENCE [LARGE SCALE GENOMIC DNA]</scope>
    <source>
        <strain evidence="3">KCTC 22814</strain>
    </source>
</reference>
<feature type="signal peptide" evidence="1">
    <location>
        <begin position="1"/>
        <end position="21"/>
    </location>
</feature>
<organism evidence="2 3">
    <name type="scientific">Sphingobacterium bambusae</name>
    <dbReference type="NCBI Taxonomy" id="662858"/>
    <lineage>
        <taxon>Bacteria</taxon>
        <taxon>Pseudomonadati</taxon>
        <taxon>Bacteroidota</taxon>
        <taxon>Sphingobacteriia</taxon>
        <taxon>Sphingobacteriales</taxon>
        <taxon>Sphingobacteriaceae</taxon>
        <taxon>Sphingobacterium</taxon>
    </lineage>
</organism>
<evidence type="ECO:0000313" key="3">
    <source>
        <dbReference type="Proteomes" id="UP001597525"/>
    </source>
</evidence>
<evidence type="ECO:0000256" key="1">
    <source>
        <dbReference type="SAM" id="SignalP"/>
    </source>
</evidence>
<keyword evidence="3" id="KW-1185">Reference proteome</keyword>
<proteinExistence type="predicted"/>
<evidence type="ECO:0000313" key="2">
    <source>
        <dbReference type="EMBL" id="MFD2968550.1"/>
    </source>
</evidence>
<dbReference type="Proteomes" id="UP001597525">
    <property type="component" value="Unassembled WGS sequence"/>
</dbReference>
<comment type="caution">
    <text evidence="2">The sequence shown here is derived from an EMBL/GenBank/DDBJ whole genome shotgun (WGS) entry which is preliminary data.</text>
</comment>
<accession>A0ABW6BG82</accession>
<protein>
    <recommendedName>
        <fullName evidence="4">DUF4136 domain-containing protein</fullName>
    </recommendedName>
</protein>
<feature type="chain" id="PRO_5046166169" description="DUF4136 domain-containing protein" evidence="1">
    <location>
        <begin position="22"/>
        <end position="202"/>
    </location>
</feature>
<dbReference type="RefSeq" id="WP_320185215.1">
    <property type="nucleotide sequence ID" value="NZ_CP138332.1"/>
</dbReference>